<evidence type="ECO:0000313" key="2">
    <source>
        <dbReference type="EMBL" id="HIZ53986.1"/>
    </source>
</evidence>
<dbReference type="GO" id="GO:0061711">
    <property type="term" value="F:tRNA N(6)-L-threonylcarbamoyladenine synthase activity"/>
    <property type="evidence" value="ECO:0007669"/>
    <property type="project" value="UniProtKB-EC"/>
</dbReference>
<dbReference type="CDD" id="cd24032">
    <property type="entry name" value="ASKHA_NBD_TsaB"/>
    <property type="match status" value="1"/>
</dbReference>
<organism evidence="2 3">
    <name type="scientific">Candidatus Enterococcus avicola</name>
    <dbReference type="NCBI Taxonomy" id="2838561"/>
    <lineage>
        <taxon>Bacteria</taxon>
        <taxon>Bacillati</taxon>
        <taxon>Bacillota</taxon>
        <taxon>Bacilli</taxon>
        <taxon>Lactobacillales</taxon>
        <taxon>Enterococcaceae</taxon>
        <taxon>Enterococcus</taxon>
    </lineage>
</organism>
<proteinExistence type="predicted"/>
<dbReference type="SUPFAM" id="SSF53067">
    <property type="entry name" value="Actin-like ATPase domain"/>
    <property type="match status" value="2"/>
</dbReference>
<dbReference type="AlphaFoldDB" id="A0A9D2F906"/>
<feature type="domain" description="Gcp-like" evidence="1">
    <location>
        <begin position="32"/>
        <end position="223"/>
    </location>
</feature>
<dbReference type="InterPro" id="IPR022496">
    <property type="entry name" value="T6A_TsaB"/>
</dbReference>
<reference evidence="2" key="1">
    <citation type="journal article" date="2021" name="PeerJ">
        <title>Extensive microbial diversity within the chicken gut microbiome revealed by metagenomics and culture.</title>
        <authorList>
            <person name="Gilroy R."/>
            <person name="Ravi A."/>
            <person name="Getino M."/>
            <person name="Pursley I."/>
            <person name="Horton D.L."/>
            <person name="Alikhan N.F."/>
            <person name="Baker D."/>
            <person name="Gharbi K."/>
            <person name="Hall N."/>
            <person name="Watson M."/>
            <person name="Adriaenssens E.M."/>
            <person name="Foster-Nyarko E."/>
            <person name="Jarju S."/>
            <person name="Secka A."/>
            <person name="Antonio M."/>
            <person name="Oren A."/>
            <person name="Chaudhuri R.R."/>
            <person name="La Ragione R."/>
            <person name="Hildebrand F."/>
            <person name="Pallen M.J."/>
        </authorList>
    </citation>
    <scope>NUCLEOTIDE SEQUENCE</scope>
    <source>
        <strain evidence="2">CHK172-16539</strain>
    </source>
</reference>
<dbReference type="GO" id="GO:0005829">
    <property type="term" value="C:cytosol"/>
    <property type="evidence" value="ECO:0007669"/>
    <property type="project" value="TreeGrafter"/>
</dbReference>
<evidence type="ECO:0000259" key="1">
    <source>
        <dbReference type="Pfam" id="PF00814"/>
    </source>
</evidence>
<dbReference type="PANTHER" id="PTHR11735">
    <property type="entry name" value="TRNA N6-ADENOSINE THREONYLCARBAMOYLTRANSFERASE"/>
    <property type="match status" value="1"/>
</dbReference>
<dbReference type="EC" id="2.3.1.234" evidence="2"/>
<name>A0A9D2F906_9ENTE</name>
<dbReference type="PANTHER" id="PTHR11735:SF11">
    <property type="entry name" value="TRNA THREONYLCARBAMOYLADENOSINE BIOSYNTHESIS PROTEIN TSAB"/>
    <property type="match status" value="1"/>
</dbReference>
<gene>
    <name evidence="2" type="primary">tsaB</name>
    <name evidence="2" type="ORF">IAA20_08600</name>
</gene>
<sequence length="240" mass="26302">MKILAVDTSNQTLAVGIMDGQQVLGQIQTTINKNHSVTLMPAIELMTKKVGLKPKDFERIVVAQGPGSYTGLRIGVTAAKTLADTLKTELVGVSSLKVIAANCIGQKGWIVPLFNARRKNVYAGAYEWQSGELVNVLPDQHLALSDLIEKLADQDVYFVGEDVQVFHEDLVSAFSEVAINQIPEWNYANGVTLASLGAKEQPVANIHGFLPEYLKLVEAEENWLATQPQQVRVESYVEKV</sequence>
<dbReference type="Gene3D" id="3.30.420.40">
    <property type="match status" value="2"/>
</dbReference>
<evidence type="ECO:0000313" key="3">
    <source>
        <dbReference type="Proteomes" id="UP000824063"/>
    </source>
</evidence>
<dbReference type="NCBIfam" id="TIGR03725">
    <property type="entry name" value="T6A_YeaZ"/>
    <property type="match status" value="1"/>
</dbReference>
<dbReference type="Proteomes" id="UP000824063">
    <property type="component" value="Unassembled WGS sequence"/>
</dbReference>
<dbReference type="GO" id="GO:0002949">
    <property type="term" value="P:tRNA threonylcarbamoyladenosine modification"/>
    <property type="evidence" value="ECO:0007669"/>
    <property type="project" value="InterPro"/>
</dbReference>
<dbReference type="InterPro" id="IPR043129">
    <property type="entry name" value="ATPase_NBD"/>
</dbReference>
<protein>
    <submittedName>
        <fullName evidence="2">tRNA (Adenosine(37)-N6)-threonylcarbamoyltransferase complex dimerization subunit type 1 TsaB</fullName>
        <ecNumber evidence="2">2.3.1.234</ecNumber>
    </submittedName>
</protein>
<accession>A0A9D2F906</accession>
<dbReference type="Pfam" id="PF00814">
    <property type="entry name" value="TsaD"/>
    <property type="match status" value="1"/>
</dbReference>
<comment type="caution">
    <text evidence="2">The sequence shown here is derived from an EMBL/GenBank/DDBJ whole genome shotgun (WGS) entry which is preliminary data.</text>
</comment>
<keyword evidence="2" id="KW-0012">Acyltransferase</keyword>
<dbReference type="InterPro" id="IPR000905">
    <property type="entry name" value="Gcp-like_dom"/>
</dbReference>
<reference evidence="2" key="2">
    <citation type="submission" date="2021-04" db="EMBL/GenBank/DDBJ databases">
        <authorList>
            <person name="Gilroy R."/>
        </authorList>
    </citation>
    <scope>NUCLEOTIDE SEQUENCE</scope>
    <source>
        <strain evidence="2">CHK172-16539</strain>
    </source>
</reference>
<dbReference type="EMBL" id="DXBN01000200">
    <property type="protein sequence ID" value="HIZ53986.1"/>
    <property type="molecule type" value="Genomic_DNA"/>
</dbReference>
<keyword evidence="2" id="KW-0808">Transferase</keyword>